<dbReference type="AlphaFoldDB" id="E9HLX5"/>
<dbReference type="PhylomeDB" id="E9HLX5"/>
<dbReference type="InParanoid" id="E9HLX5"/>
<name>E9HLX5_DAPPU</name>
<sequence length="57" mass="6351">MPRRGPAADDDLPGLGRRRAFIVDEDKEKLGETCCTITNGYGPIDKYNERKVGDLVQ</sequence>
<dbReference type="EMBL" id="GL732682">
    <property type="protein sequence ID" value="EFX67253.1"/>
    <property type="molecule type" value="Genomic_DNA"/>
</dbReference>
<dbReference type="KEGG" id="dpx:DAPPUDRAFT_331252"/>
<keyword evidence="2" id="KW-1185">Reference proteome</keyword>
<protein>
    <submittedName>
        <fullName evidence="1">Uncharacterized protein</fullName>
    </submittedName>
</protein>
<proteinExistence type="predicted"/>
<gene>
    <name evidence="1" type="ORF">DAPPUDRAFT_331252</name>
</gene>
<organism evidence="1 2">
    <name type="scientific">Daphnia pulex</name>
    <name type="common">Water flea</name>
    <dbReference type="NCBI Taxonomy" id="6669"/>
    <lineage>
        <taxon>Eukaryota</taxon>
        <taxon>Metazoa</taxon>
        <taxon>Ecdysozoa</taxon>
        <taxon>Arthropoda</taxon>
        <taxon>Crustacea</taxon>
        <taxon>Branchiopoda</taxon>
        <taxon>Diplostraca</taxon>
        <taxon>Cladocera</taxon>
        <taxon>Anomopoda</taxon>
        <taxon>Daphniidae</taxon>
        <taxon>Daphnia</taxon>
    </lineage>
</organism>
<evidence type="ECO:0000313" key="1">
    <source>
        <dbReference type="EMBL" id="EFX67253.1"/>
    </source>
</evidence>
<reference evidence="1 2" key="1">
    <citation type="journal article" date="2011" name="Science">
        <title>The ecoresponsive genome of Daphnia pulex.</title>
        <authorList>
            <person name="Colbourne J.K."/>
            <person name="Pfrender M.E."/>
            <person name="Gilbert D."/>
            <person name="Thomas W.K."/>
            <person name="Tucker A."/>
            <person name="Oakley T.H."/>
            <person name="Tokishita S."/>
            <person name="Aerts A."/>
            <person name="Arnold G.J."/>
            <person name="Basu M.K."/>
            <person name="Bauer D.J."/>
            <person name="Caceres C.E."/>
            <person name="Carmel L."/>
            <person name="Casola C."/>
            <person name="Choi J.H."/>
            <person name="Detter J.C."/>
            <person name="Dong Q."/>
            <person name="Dusheyko S."/>
            <person name="Eads B.D."/>
            <person name="Frohlich T."/>
            <person name="Geiler-Samerotte K.A."/>
            <person name="Gerlach D."/>
            <person name="Hatcher P."/>
            <person name="Jogdeo S."/>
            <person name="Krijgsveld J."/>
            <person name="Kriventseva E.V."/>
            <person name="Kultz D."/>
            <person name="Laforsch C."/>
            <person name="Lindquist E."/>
            <person name="Lopez J."/>
            <person name="Manak J.R."/>
            <person name="Muller J."/>
            <person name="Pangilinan J."/>
            <person name="Patwardhan R.P."/>
            <person name="Pitluck S."/>
            <person name="Pritham E.J."/>
            <person name="Rechtsteiner A."/>
            <person name="Rho M."/>
            <person name="Rogozin I.B."/>
            <person name="Sakarya O."/>
            <person name="Salamov A."/>
            <person name="Schaack S."/>
            <person name="Shapiro H."/>
            <person name="Shiga Y."/>
            <person name="Skalitzky C."/>
            <person name="Smith Z."/>
            <person name="Souvorov A."/>
            <person name="Sung W."/>
            <person name="Tang Z."/>
            <person name="Tsuchiya D."/>
            <person name="Tu H."/>
            <person name="Vos H."/>
            <person name="Wang M."/>
            <person name="Wolf Y.I."/>
            <person name="Yamagata H."/>
            <person name="Yamada T."/>
            <person name="Ye Y."/>
            <person name="Shaw J.R."/>
            <person name="Andrews J."/>
            <person name="Crease T.J."/>
            <person name="Tang H."/>
            <person name="Lucas S.M."/>
            <person name="Robertson H.M."/>
            <person name="Bork P."/>
            <person name="Koonin E.V."/>
            <person name="Zdobnov E.M."/>
            <person name="Grigoriev I.V."/>
            <person name="Lynch M."/>
            <person name="Boore J.L."/>
        </authorList>
    </citation>
    <scope>NUCLEOTIDE SEQUENCE [LARGE SCALE GENOMIC DNA]</scope>
</reference>
<evidence type="ECO:0000313" key="2">
    <source>
        <dbReference type="Proteomes" id="UP000000305"/>
    </source>
</evidence>
<dbReference type="HOGENOM" id="CLU_2998520_0_0_1"/>
<accession>E9HLX5</accession>
<dbReference type="Proteomes" id="UP000000305">
    <property type="component" value="Unassembled WGS sequence"/>
</dbReference>